<evidence type="ECO:0000313" key="2">
    <source>
        <dbReference type="Proteomes" id="UP000596857"/>
    </source>
</evidence>
<sequence>MTFKNISESVNAILAELFTKTSENHIEWTSYQEKKMAMLGGSLEREFKISEELEEKGLVEYHHVSVNNSFYCRFNYSKNSENEKYIRLSVIYLVSNVEGKEKEIYLIVHRENKDVIQILTDSTKNKELEILYELILWKSIKEFKIIERLLFEPDQKLGKDKAVEQDELND</sequence>
<proteinExistence type="predicted"/>
<accession>A0ABX1YS32</accession>
<keyword evidence="2" id="KW-1185">Reference proteome</keyword>
<dbReference type="Proteomes" id="UP000596857">
    <property type="component" value="Unassembled WGS sequence"/>
</dbReference>
<comment type="caution">
    <text evidence="1">The sequence shown here is derived from an EMBL/GenBank/DDBJ whole genome shotgun (WGS) entry which is preliminary data.</text>
</comment>
<dbReference type="EMBL" id="WHOB01000097">
    <property type="protein sequence ID" value="NOU83895.1"/>
    <property type="molecule type" value="Genomic_DNA"/>
</dbReference>
<reference evidence="1 2" key="1">
    <citation type="submission" date="2019-10" db="EMBL/GenBank/DDBJ databases">
        <title>Description of Paenibacillus terricola sp. nov.</title>
        <authorList>
            <person name="Carlier A."/>
            <person name="Qi S."/>
        </authorList>
    </citation>
    <scope>NUCLEOTIDE SEQUENCE [LARGE SCALE GENOMIC DNA]</scope>
    <source>
        <strain evidence="1 2">LMG 31459</strain>
    </source>
</reference>
<dbReference type="RefSeq" id="WP_171720934.1">
    <property type="nucleotide sequence ID" value="NZ_WHOB01000097.1"/>
</dbReference>
<gene>
    <name evidence="1" type="ORF">GC101_34130</name>
</gene>
<evidence type="ECO:0000313" key="1">
    <source>
        <dbReference type="EMBL" id="NOU83895.1"/>
    </source>
</evidence>
<protein>
    <submittedName>
        <fullName evidence="1">Uncharacterized protein</fullName>
    </submittedName>
</protein>
<organism evidence="1 2">
    <name type="scientific">Paenibacillus phytohabitans</name>
    <dbReference type="NCBI Taxonomy" id="2654978"/>
    <lineage>
        <taxon>Bacteria</taxon>
        <taxon>Bacillati</taxon>
        <taxon>Bacillota</taxon>
        <taxon>Bacilli</taxon>
        <taxon>Bacillales</taxon>
        <taxon>Paenibacillaceae</taxon>
        <taxon>Paenibacillus</taxon>
    </lineage>
</organism>
<name>A0ABX1YS32_9BACL</name>